<accession>A0ABR9DDB3</accession>
<feature type="domain" description="CHRD" evidence="3">
    <location>
        <begin position="25"/>
        <end position="170"/>
    </location>
</feature>
<dbReference type="RefSeq" id="WP_192392715.1">
    <property type="nucleotide sequence ID" value="NZ_CAJHIU010000001.1"/>
</dbReference>
<comment type="caution">
    <text evidence="4">The sequence shown here is derived from an EMBL/GenBank/DDBJ whole genome shotgun (WGS) entry which is preliminary data.</text>
</comment>
<dbReference type="SMART" id="SM00754">
    <property type="entry name" value="CHRD"/>
    <property type="match status" value="1"/>
</dbReference>
<dbReference type="InterPro" id="IPR010895">
    <property type="entry name" value="CHRD"/>
</dbReference>
<keyword evidence="1" id="KW-0812">Transmembrane</keyword>
<dbReference type="EMBL" id="JACXST010000001">
    <property type="protein sequence ID" value="MBD9359887.1"/>
    <property type="molecule type" value="Genomic_DNA"/>
</dbReference>
<reference evidence="4 5" key="1">
    <citation type="submission" date="2020-09" db="EMBL/GenBank/DDBJ databases">
        <title>Methylomonas albis sp. nov. and Methylomonas fluvii sp. nov.: Two cold-adapted methanotrophs from the River Elbe and an amended description of Methylovulum psychrotolerans strain Eb1.</title>
        <authorList>
            <person name="Bussmann I.K."/>
            <person name="Klings K.-W."/>
            <person name="Warnstedt J."/>
            <person name="Hoppert M."/>
            <person name="Saborowski A."/>
            <person name="Horn F."/>
            <person name="Liebner S."/>
        </authorList>
    </citation>
    <scope>NUCLEOTIDE SEQUENCE [LARGE SCALE GENOMIC DNA]</scope>
    <source>
        <strain evidence="4 5">EbB</strain>
    </source>
</reference>
<dbReference type="Proteomes" id="UP000641152">
    <property type="component" value="Unassembled WGS sequence"/>
</dbReference>
<keyword evidence="2" id="KW-0732">Signal</keyword>
<organism evidence="4 5">
    <name type="scientific">Methylomonas fluvii</name>
    <dbReference type="NCBI Taxonomy" id="1854564"/>
    <lineage>
        <taxon>Bacteria</taxon>
        <taxon>Pseudomonadati</taxon>
        <taxon>Pseudomonadota</taxon>
        <taxon>Gammaproteobacteria</taxon>
        <taxon>Methylococcales</taxon>
        <taxon>Methylococcaceae</taxon>
        <taxon>Methylomonas</taxon>
    </lineage>
</organism>
<evidence type="ECO:0000256" key="1">
    <source>
        <dbReference type="SAM" id="Phobius"/>
    </source>
</evidence>
<name>A0ABR9DDB3_9GAMM</name>
<evidence type="ECO:0000259" key="3">
    <source>
        <dbReference type="SMART" id="SM00754"/>
    </source>
</evidence>
<evidence type="ECO:0000313" key="5">
    <source>
        <dbReference type="Proteomes" id="UP000641152"/>
    </source>
</evidence>
<gene>
    <name evidence="4" type="ORF">EBB_04855</name>
</gene>
<keyword evidence="1" id="KW-0472">Membrane</keyword>
<feature type="transmembrane region" description="Helical" evidence="1">
    <location>
        <begin position="171"/>
        <end position="191"/>
    </location>
</feature>
<keyword evidence="5" id="KW-1185">Reference proteome</keyword>
<feature type="chain" id="PRO_5046541868" evidence="2">
    <location>
        <begin position="22"/>
        <end position="198"/>
    </location>
</feature>
<proteinExistence type="predicted"/>
<sequence length="198" mass="20159">MKSIMLLLALLSASLTSIGVAAHELSYAVVLSGPNEAPTNSSPGLGSGTVTFDLDLVTMRVNFSFSGLQGNTAAAHIHCCTSVAGAATAGVASQTPSFVGFPLGVTSGSYDHTFDLSLASSYNATFITNNGGTVSSALNALLAGADAGKAYLNIHTNLFPGGEIRGFLQPAAVPVPAAIWLFGSVVGVFSLSHRRRQV</sequence>
<evidence type="ECO:0000313" key="4">
    <source>
        <dbReference type="EMBL" id="MBD9359887.1"/>
    </source>
</evidence>
<feature type="signal peptide" evidence="2">
    <location>
        <begin position="1"/>
        <end position="21"/>
    </location>
</feature>
<evidence type="ECO:0000256" key="2">
    <source>
        <dbReference type="SAM" id="SignalP"/>
    </source>
</evidence>
<dbReference type="Pfam" id="PF07452">
    <property type="entry name" value="CHRD"/>
    <property type="match status" value="1"/>
</dbReference>
<keyword evidence="1" id="KW-1133">Transmembrane helix</keyword>
<protein>
    <submittedName>
        <fullName evidence="4">CHRD domain-containing protein</fullName>
    </submittedName>
</protein>